<feature type="transmembrane region" description="Helical" evidence="1">
    <location>
        <begin position="247"/>
        <end position="269"/>
    </location>
</feature>
<feature type="transmembrane region" description="Helical" evidence="1">
    <location>
        <begin position="326"/>
        <end position="348"/>
    </location>
</feature>
<dbReference type="EMBL" id="DSEU01000058">
    <property type="protein sequence ID" value="HEM67550.1"/>
    <property type="molecule type" value="Genomic_DNA"/>
</dbReference>
<feature type="transmembrane region" description="Helical" evidence="1">
    <location>
        <begin position="360"/>
        <end position="379"/>
    </location>
</feature>
<dbReference type="AlphaFoldDB" id="A0A7J2U3X4"/>
<keyword evidence="1" id="KW-0472">Membrane</keyword>
<feature type="transmembrane region" description="Helical" evidence="1">
    <location>
        <begin position="158"/>
        <end position="181"/>
    </location>
</feature>
<feature type="transmembrane region" description="Helical" evidence="1">
    <location>
        <begin position="46"/>
        <end position="65"/>
    </location>
</feature>
<feature type="transmembrane region" description="Helical" evidence="1">
    <location>
        <begin position="74"/>
        <end position="94"/>
    </location>
</feature>
<evidence type="ECO:0000256" key="1">
    <source>
        <dbReference type="SAM" id="Phobius"/>
    </source>
</evidence>
<organism evidence="2">
    <name type="scientific">Ignisphaera aggregans</name>
    <dbReference type="NCBI Taxonomy" id="334771"/>
    <lineage>
        <taxon>Archaea</taxon>
        <taxon>Thermoproteota</taxon>
        <taxon>Thermoprotei</taxon>
        <taxon>Desulfurococcales</taxon>
        <taxon>Desulfurococcaceae</taxon>
        <taxon>Ignisphaera</taxon>
    </lineage>
</organism>
<keyword evidence="1" id="KW-0812">Transmembrane</keyword>
<evidence type="ECO:0000313" key="2">
    <source>
        <dbReference type="EMBL" id="HEM67550.1"/>
    </source>
</evidence>
<gene>
    <name evidence="2" type="ORF">ENO26_08340</name>
</gene>
<keyword evidence="1" id="KW-1133">Transmembrane helix</keyword>
<name>A0A7J2U3X4_9CREN</name>
<protein>
    <recommendedName>
        <fullName evidence="3">Glycosyltransferase RgtA/B/C/D-like domain-containing protein</fullName>
    </recommendedName>
</protein>
<feature type="transmembrane region" description="Helical" evidence="1">
    <location>
        <begin position="435"/>
        <end position="453"/>
    </location>
</feature>
<feature type="transmembrane region" description="Helical" evidence="1">
    <location>
        <begin position="483"/>
        <end position="501"/>
    </location>
</feature>
<reference evidence="2" key="1">
    <citation type="journal article" date="2020" name="mSystems">
        <title>Genome- and Community-Level Interaction Insights into Carbon Utilization and Element Cycling Functions of Hydrothermarchaeota in Hydrothermal Sediment.</title>
        <authorList>
            <person name="Zhou Z."/>
            <person name="Liu Y."/>
            <person name="Xu W."/>
            <person name="Pan J."/>
            <person name="Luo Z.H."/>
            <person name="Li M."/>
        </authorList>
    </citation>
    <scope>NUCLEOTIDE SEQUENCE [LARGE SCALE GENOMIC DNA]</scope>
    <source>
        <strain evidence="2">SpSt-125</strain>
    </source>
</reference>
<sequence>MLGVVYRFRVLVVAFSIAVFVFLFGFANLCYVPWSVGWLRLVDLAFWILSMGSMFAGFAEFWLFWRGCPVLSTLLIDVAGLGIVVFARFSSAIYSLLKTSFYVQVVGGSIVDEISYRLVSFATIGSLIIFSSISLSTWFRKPVVFAKSLTFHDLFIRLVRVLGATNIRWVCIASFAVGFLARFYSELKHLGLPIGWDTLEYIAVARDFASTPKLLTSYLWLGGWRNLPPLITWVSGSLNILGVDPWIFFKVYPAIAVGLISMLSAAIAYRVSGSKAIAFASALITVFNPFILGQSQQWQRHVLGLVFLMAYLYLCESKAKPLYRALTLVLGTLAYEPVAVLALFLSTTEALMVRGGRGKALFTASAILALLALLWYVGFPQKPLASLTPSGVYVAGNIEYSPSTALSYTITCLLLLAPSIAIASIWRSIDTRTKIAIALLFTAFITPVLCVVAPVDQHRWFLALLTIVAPYTVAGLAKINRGILALATALVILLGSAYPFTENGFTHFRIWAETSIAPASGYPWKLEPAIKNVSDVMRIAEIVAMQKEVTLVSLGMYPQLHLFIRSPTNIAPLDGEPALITAIVYIATNNLSKIITVTSINMSKELEIFREKPDLYNATLALQLGKEYKQMYIDIENVRIELLYRGTTSNIYIVEISKAK</sequence>
<accession>A0A7J2U3X4</accession>
<feature type="transmembrane region" description="Helical" evidence="1">
    <location>
        <begin position="12"/>
        <end position="34"/>
    </location>
</feature>
<comment type="caution">
    <text evidence="2">The sequence shown here is derived from an EMBL/GenBank/DDBJ whole genome shotgun (WGS) entry which is preliminary data.</text>
</comment>
<feature type="transmembrane region" description="Helical" evidence="1">
    <location>
        <begin position="276"/>
        <end position="292"/>
    </location>
</feature>
<feature type="transmembrane region" description="Helical" evidence="1">
    <location>
        <begin position="405"/>
        <end position="429"/>
    </location>
</feature>
<feature type="transmembrane region" description="Helical" evidence="1">
    <location>
        <begin position="114"/>
        <end position="138"/>
    </location>
</feature>
<evidence type="ECO:0008006" key="3">
    <source>
        <dbReference type="Google" id="ProtNLM"/>
    </source>
</evidence>
<proteinExistence type="predicted"/>
<feature type="transmembrane region" description="Helical" evidence="1">
    <location>
        <begin position="460"/>
        <end position="477"/>
    </location>
</feature>